<evidence type="ECO:0000256" key="2">
    <source>
        <dbReference type="ARBA" id="ARBA00022448"/>
    </source>
</evidence>
<comment type="similarity">
    <text evidence="1">Belongs to the bacterial solute-binding protein 1 family.</text>
</comment>
<evidence type="ECO:0000256" key="1">
    <source>
        <dbReference type="ARBA" id="ARBA00008520"/>
    </source>
</evidence>
<feature type="chain" id="PRO_5015635296" evidence="4">
    <location>
        <begin position="22"/>
        <end position="419"/>
    </location>
</feature>
<dbReference type="EMBL" id="PVLV01000120">
    <property type="protein sequence ID" value="PRH79441.1"/>
    <property type="molecule type" value="Genomic_DNA"/>
</dbReference>
<keyword evidence="6" id="KW-1185">Reference proteome</keyword>
<dbReference type="SUPFAM" id="SSF53850">
    <property type="entry name" value="Periplasmic binding protein-like II"/>
    <property type="match status" value="1"/>
</dbReference>
<keyword evidence="3 4" id="KW-0732">Signal</keyword>
<dbReference type="GO" id="GO:0042956">
    <property type="term" value="P:maltodextrin transmembrane transport"/>
    <property type="evidence" value="ECO:0007669"/>
    <property type="project" value="TreeGrafter"/>
</dbReference>
<evidence type="ECO:0000313" key="5">
    <source>
        <dbReference type="EMBL" id="PRH79441.1"/>
    </source>
</evidence>
<dbReference type="PROSITE" id="PS51257">
    <property type="entry name" value="PROKAR_LIPOPROTEIN"/>
    <property type="match status" value="1"/>
</dbReference>
<accession>A0A2S9PYE3</accession>
<dbReference type="RefSeq" id="WP_105868441.1">
    <property type="nucleotide sequence ID" value="NZ_PVLV01000120.1"/>
</dbReference>
<dbReference type="PANTHER" id="PTHR30061">
    <property type="entry name" value="MALTOSE-BINDING PERIPLASMIC PROTEIN"/>
    <property type="match status" value="1"/>
</dbReference>
<dbReference type="Pfam" id="PF01547">
    <property type="entry name" value="SBP_bac_1"/>
    <property type="match status" value="1"/>
</dbReference>
<keyword evidence="2" id="KW-0813">Transport</keyword>
<sequence>MKQRLLACACALLVAASPALTGCGMLPGEAGSDATVTVWLMKGSVSDEFLERFTADFEEEHPGVELDVAFQEWTGIGKKVGAALRSEDAPDVIEVGNTQVAQYAGTDLLYDLTLESVRDLGYQDWLPGLAEPGQVDGAQFGIPWYAANRVVIYRKDLFEQAGIDKPPATREQWLADTAALDKGGNQGIYLAGQDWYTLAGFIWDEGGELAVEKEGRWTGALDGPGAQRGMEFYRQLQALGEGPKDADEETPPQAEVFAQGQVAQIIAAPSAAAAVKQANPELADRLGFFPIPGKTPGKPCAVFTGGSDLIVPRNAGQRDAAIDVVSALAGEKWQTDLARTMGYVPNKPSLASAVEGQEATAAMAAGAARGRATPNSPEWADVEAANPIKPYMTAVLEGEDPQAAAKAASDGITGILAGD</sequence>
<dbReference type="OrthoDB" id="2507686at2"/>
<gene>
    <name evidence="5" type="ORF">C6N75_09525</name>
</gene>
<dbReference type="Gene3D" id="3.40.190.10">
    <property type="entry name" value="Periplasmic binding protein-like II"/>
    <property type="match status" value="2"/>
</dbReference>
<comment type="caution">
    <text evidence="5">The sequence shown here is derived from an EMBL/GenBank/DDBJ whole genome shotgun (WGS) entry which is preliminary data.</text>
</comment>
<feature type="signal peptide" evidence="4">
    <location>
        <begin position="1"/>
        <end position="21"/>
    </location>
</feature>
<protein>
    <submittedName>
        <fullName evidence="5">Sugar transporter</fullName>
    </submittedName>
</protein>
<organism evidence="5 6">
    <name type="scientific">Streptomyces solincola</name>
    <dbReference type="NCBI Taxonomy" id="2100817"/>
    <lineage>
        <taxon>Bacteria</taxon>
        <taxon>Bacillati</taxon>
        <taxon>Actinomycetota</taxon>
        <taxon>Actinomycetes</taxon>
        <taxon>Kitasatosporales</taxon>
        <taxon>Streptomycetaceae</taxon>
        <taxon>Streptomyces</taxon>
    </lineage>
</organism>
<name>A0A2S9PYE3_9ACTN</name>
<dbReference type="InterPro" id="IPR006059">
    <property type="entry name" value="SBP"/>
</dbReference>
<evidence type="ECO:0000256" key="3">
    <source>
        <dbReference type="ARBA" id="ARBA00022729"/>
    </source>
</evidence>
<keyword evidence="5" id="KW-0762">Sugar transport</keyword>
<dbReference type="GO" id="GO:0015768">
    <property type="term" value="P:maltose transport"/>
    <property type="evidence" value="ECO:0007669"/>
    <property type="project" value="TreeGrafter"/>
</dbReference>
<dbReference type="GO" id="GO:1901982">
    <property type="term" value="F:maltose binding"/>
    <property type="evidence" value="ECO:0007669"/>
    <property type="project" value="TreeGrafter"/>
</dbReference>
<reference evidence="5 6" key="1">
    <citation type="submission" date="2018-03" db="EMBL/GenBank/DDBJ databases">
        <title>Novel Streptomyces sp. from soil.</title>
        <authorList>
            <person name="Tan G.Y.A."/>
            <person name="Lee Z.Y."/>
        </authorList>
    </citation>
    <scope>NUCLEOTIDE SEQUENCE [LARGE SCALE GENOMIC DNA]</scope>
    <source>
        <strain evidence="5 6">ST5x</strain>
    </source>
</reference>
<dbReference type="PANTHER" id="PTHR30061:SF50">
    <property type="entry name" value="MALTOSE_MALTODEXTRIN-BINDING PERIPLASMIC PROTEIN"/>
    <property type="match status" value="1"/>
</dbReference>
<evidence type="ECO:0000313" key="6">
    <source>
        <dbReference type="Proteomes" id="UP000239322"/>
    </source>
</evidence>
<dbReference type="AlphaFoldDB" id="A0A2S9PYE3"/>
<proteinExistence type="inferred from homology"/>
<evidence type="ECO:0000256" key="4">
    <source>
        <dbReference type="SAM" id="SignalP"/>
    </source>
</evidence>
<dbReference type="Proteomes" id="UP000239322">
    <property type="component" value="Unassembled WGS sequence"/>
</dbReference>
<dbReference type="GO" id="GO:0055052">
    <property type="term" value="C:ATP-binding cassette (ABC) transporter complex, substrate-binding subunit-containing"/>
    <property type="evidence" value="ECO:0007669"/>
    <property type="project" value="TreeGrafter"/>
</dbReference>